<dbReference type="SUPFAM" id="SSF55804">
    <property type="entry name" value="Phoshotransferase/anion transport protein"/>
    <property type="match status" value="1"/>
</dbReference>
<dbReference type="InterPro" id="IPR013196">
    <property type="entry name" value="HTH_11"/>
</dbReference>
<dbReference type="Proteomes" id="UP000033163">
    <property type="component" value="Chromosome I"/>
</dbReference>
<dbReference type="HOGENOM" id="CLU_013442_5_2_9"/>
<dbReference type="InterPro" id="IPR050661">
    <property type="entry name" value="BglG_antiterminators"/>
</dbReference>
<keyword evidence="4" id="KW-0804">Transcription</keyword>
<organism evidence="7 8">
    <name type="scientific">Paenibacillus riograndensis SBR5</name>
    <dbReference type="NCBI Taxonomy" id="1073571"/>
    <lineage>
        <taxon>Bacteria</taxon>
        <taxon>Bacillati</taxon>
        <taxon>Bacillota</taxon>
        <taxon>Bacilli</taxon>
        <taxon>Bacillales</taxon>
        <taxon>Paenibacillaceae</taxon>
        <taxon>Paenibacillus</taxon>
        <taxon>Paenibacillus sonchi group</taxon>
    </lineage>
</organism>
<dbReference type="Pfam" id="PF05043">
    <property type="entry name" value="Mga"/>
    <property type="match status" value="1"/>
</dbReference>
<evidence type="ECO:0000313" key="7">
    <source>
        <dbReference type="EMBL" id="CQR58973.1"/>
    </source>
</evidence>
<dbReference type="AlphaFoldDB" id="A0A0E3WJL0"/>
<dbReference type="RefSeq" id="WP_046506129.1">
    <property type="nucleotide sequence ID" value="NZ_LN831776.1"/>
</dbReference>
<dbReference type="InterPro" id="IPR016152">
    <property type="entry name" value="PTrfase/Anion_transptr"/>
</dbReference>
<evidence type="ECO:0000256" key="1">
    <source>
        <dbReference type="ARBA" id="ARBA00022737"/>
    </source>
</evidence>
<dbReference type="PANTHER" id="PTHR30185:SF18">
    <property type="entry name" value="TRANSCRIPTIONAL REGULATOR MTLR"/>
    <property type="match status" value="1"/>
</dbReference>
<dbReference type="InterPro" id="IPR007737">
    <property type="entry name" value="Mga_HTH"/>
</dbReference>
<keyword evidence="2" id="KW-0805">Transcription regulation</keyword>
<dbReference type="InterPro" id="IPR036388">
    <property type="entry name" value="WH-like_DNA-bd_sf"/>
</dbReference>
<keyword evidence="1" id="KW-0677">Repeat</keyword>
<keyword evidence="3" id="KW-0010">Activator</keyword>
<dbReference type="Gene3D" id="3.40.930.10">
    <property type="entry name" value="Mannitol-specific EII, Chain A"/>
    <property type="match status" value="1"/>
</dbReference>
<dbReference type="Gene3D" id="1.10.10.10">
    <property type="entry name" value="Winged helix-like DNA-binding domain superfamily/Winged helix DNA-binding domain"/>
    <property type="match status" value="2"/>
</dbReference>
<proteinExistence type="predicted"/>
<feature type="domain" description="PRD" evidence="6">
    <location>
        <begin position="173"/>
        <end position="276"/>
    </location>
</feature>
<sequence>MKTQYIDLIQYLSSQNNKWVSSQSLASKYDVSKRTIKSYISEINAIHHGLILSSNKGYKVDTHQVNRFLTSEQKAIPQTQPERMAYILKKLVQTNEPIYIYDLSDALFISESTLRLDLKLVKEKLTKNNLELQLIKDHVRLQGKEKDKRKLMSSILYEEANGSFIDIDKIKGVYKELNIDYIREVVIGTFSAHHFFTNDYYLTDVIIHITIALDRMKHDFQFLNKTLNYSMDNNAFLIAKEIASKLESYFHVTYPEEEIADLAILISCNGTNVNFTQIEVSDLENIAGIDCIDLVSEIAVDLDKYYYISIADSDFITRFTLHVKNLLMRLKNHHSTKNPLTNSIKRECPLIYDCAVHASHVIKERTGYTISDDEIAYLAFHLGYAIELQRQSNVKISCTVLFPLYYNMNVQIINKLQQYFGDDISIHSIVTDESDLSHATSDFIISSAQLHKIPEVPYVVITPFFIESDREKVSDKIFELKEQKKKNQFKINLESFLDERHFCSSTKRSDKEDVLRFICQIMNQDGYTDDDFFCKIMEREAMSSTAFGQVAIPHAIKMDSRKTGMFIYLNPNGIQWDTSTVKIVLLLTVSGEDRKIFRDVFDALATILTDDKNVNLLSSMHSFDDFINKLIACWE</sequence>
<name>A0A0E3WJL0_9BACL</name>
<feature type="domain" description="PRD" evidence="6">
    <location>
        <begin position="286"/>
        <end position="392"/>
    </location>
</feature>
<dbReference type="Gene3D" id="1.10.1790.10">
    <property type="entry name" value="PRD domain"/>
    <property type="match status" value="2"/>
</dbReference>
<evidence type="ECO:0000256" key="2">
    <source>
        <dbReference type="ARBA" id="ARBA00023015"/>
    </source>
</evidence>
<reference evidence="8" key="1">
    <citation type="submission" date="2015-03" db="EMBL/GenBank/DDBJ databases">
        <authorList>
            <person name="Wibberg D."/>
        </authorList>
    </citation>
    <scope>NUCLEOTIDE SEQUENCE [LARGE SCALE GENOMIC DNA]</scope>
</reference>
<dbReference type="Pfam" id="PF00874">
    <property type="entry name" value="PRD"/>
    <property type="match status" value="2"/>
</dbReference>
<dbReference type="PANTHER" id="PTHR30185">
    <property type="entry name" value="CRYPTIC BETA-GLUCOSIDE BGL OPERON ANTITERMINATOR"/>
    <property type="match status" value="1"/>
</dbReference>
<dbReference type="Pfam" id="PF00359">
    <property type="entry name" value="PTS_EIIA_2"/>
    <property type="match status" value="1"/>
</dbReference>
<accession>A0A0E3WJL0</accession>
<evidence type="ECO:0000313" key="8">
    <source>
        <dbReference type="Proteomes" id="UP000033163"/>
    </source>
</evidence>
<dbReference type="PROSITE" id="PS51372">
    <property type="entry name" value="PRD_2"/>
    <property type="match status" value="2"/>
</dbReference>
<gene>
    <name evidence="7" type="ORF">PRIO_6626</name>
</gene>
<evidence type="ECO:0000256" key="4">
    <source>
        <dbReference type="ARBA" id="ARBA00023163"/>
    </source>
</evidence>
<dbReference type="STRING" id="483937.AMQ84_31165"/>
<dbReference type="EMBL" id="LN831776">
    <property type="protein sequence ID" value="CQR58973.1"/>
    <property type="molecule type" value="Genomic_DNA"/>
</dbReference>
<evidence type="ECO:0000259" key="5">
    <source>
        <dbReference type="PROSITE" id="PS51094"/>
    </source>
</evidence>
<dbReference type="PATRIC" id="fig|1073571.4.peg.7086"/>
<dbReference type="SUPFAM" id="SSF63520">
    <property type="entry name" value="PTS-regulatory domain, PRD"/>
    <property type="match status" value="2"/>
</dbReference>
<dbReference type="InterPro" id="IPR002178">
    <property type="entry name" value="PTS_EIIA_type-2_dom"/>
</dbReference>
<dbReference type="InterPro" id="IPR036634">
    <property type="entry name" value="PRD_sf"/>
</dbReference>
<dbReference type="InterPro" id="IPR011608">
    <property type="entry name" value="PRD"/>
</dbReference>
<dbReference type="GO" id="GO:0006355">
    <property type="term" value="P:regulation of DNA-templated transcription"/>
    <property type="evidence" value="ECO:0007669"/>
    <property type="project" value="InterPro"/>
</dbReference>
<dbReference type="Pfam" id="PF08279">
    <property type="entry name" value="HTH_11"/>
    <property type="match status" value="1"/>
</dbReference>
<feature type="domain" description="PTS EIIA type-2" evidence="5">
    <location>
        <begin position="495"/>
        <end position="634"/>
    </location>
</feature>
<dbReference type="PROSITE" id="PS51094">
    <property type="entry name" value="PTS_EIIA_TYPE_2"/>
    <property type="match status" value="1"/>
</dbReference>
<evidence type="ECO:0000259" key="6">
    <source>
        <dbReference type="PROSITE" id="PS51372"/>
    </source>
</evidence>
<dbReference type="KEGG" id="pri:PRIO_6626"/>
<evidence type="ECO:0000256" key="3">
    <source>
        <dbReference type="ARBA" id="ARBA00023159"/>
    </source>
</evidence>
<protein>
    <submittedName>
        <fullName evidence="7">Transcriptional antiterminator, BglG</fullName>
    </submittedName>
</protein>